<reference evidence="1 2" key="1">
    <citation type="submission" date="2015-05" db="EMBL/GenBank/DDBJ databases">
        <title>A genomic and transcriptomic approach to investigate the blue pigment phenotype in Pseudomonas fluorescens.</title>
        <authorList>
            <person name="Andreani N.A."/>
            <person name="Cardazzo B."/>
        </authorList>
    </citation>
    <scope>NUCLEOTIDE SEQUENCE [LARGE SCALE GENOMIC DNA]</scope>
    <source>
        <strain evidence="1 2">Ps_40</strain>
    </source>
</reference>
<dbReference type="AlphaFoldDB" id="A0A109KQE1"/>
<evidence type="ECO:0000313" key="2">
    <source>
        <dbReference type="Proteomes" id="UP000063434"/>
    </source>
</evidence>
<proteinExistence type="predicted"/>
<dbReference type="PATRIC" id="fig|294.195.peg.3758"/>
<gene>
    <name evidence="1" type="ORF">PFL603g_03507</name>
</gene>
<dbReference type="Proteomes" id="UP000063434">
    <property type="component" value="Unassembled WGS sequence"/>
</dbReference>
<accession>A0A109KQE1</accession>
<name>A0A109KQE1_PSEFL</name>
<sequence length="145" mass="16303">MTSQANSINQRRNIGIIDHKQQAQAMPFVEDFDEDFFATLAERLGAESVNDCPPGGFFVYGQHVCNRRQRGQFVPTSMAAEGFNRWRLAGTDGVPRFGDLKAPAVIYSRAGDAFMLTRRDNLKPKTLTFAQLVELLKKHARGERV</sequence>
<organism evidence="1 2">
    <name type="scientific">Pseudomonas fluorescens</name>
    <dbReference type="NCBI Taxonomy" id="294"/>
    <lineage>
        <taxon>Bacteria</taxon>
        <taxon>Pseudomonadati</taxon>
        <taxon>Pseudomonadota</taxon>
        <taxon>Gammaproteobacteria</taxon>
        <taxon>Pseudomonadales</taxon>
        <taxon>Pseudomonadaceae</taxon>
        <taxon>Pseudomonas</taxon>
    </lineage>
</organism>
<protein>
    <submittedName>
        <fullName evidence="1">Uncharacterized protein</fullName>
    </submittedName>
</protein>
<comment type="caution">
    <text evidence="1">The sequence shown here is derived from an EMBL/GenBank/DDBJ whole genome shotgun (WGS) entry which is preliminary data.</text>
</comment>
<dbReference type="EMBL" id="LCYC01000048">
    <property type="protein sequence ID" value="KWV73397.1"/>
    <property type="molecule type" value="Genomic_DNA"/>
</dbReference>
<evidence type="ECO:0000313" key="1">
    <source>
        <dbReference type="EMBL" id="KWV73397.1"/>
    </source>
</evidence>
<dbReference type="RefSeq" id="WP_060766090.1">
    <property type="nucleotide sequence ID" value="NZ_LCYC01000048.1"/>
</dbReference>